<feature type="compositionally biased region" description="Polar residues" evidence="8">
    <location>
        <begin position="444"/>
        <end position="454"/>
    </location>
</feature>
<sequence>MGDMLQSSSRVKLNRVALKDVIGVKIAPRRRKVQQPRADSKEEDKSVLEDSGCNKSPRDVLSYKKGAENGRASSIAAPGGKQEKRVDNNRTNSPGPAGLEGSMRRSNGCFDSVCQESKFSLRPQKNGSKRGLKRPSSDPVQGKAKSKKTTAKRSEERQLRTNPKVVLCDFAKNCSACRRGCGVILPKDLKNKAMRCFKQSGLQCWPGCVFHNKPEEQTCSAVLDGKNIRQVLNEEVGNRQMPLREATALLHSRLRNQVSTSAVASSSKHDSVGNRSTDTCSEGAGPVSDQTDSQAHKRINLGEISGFIRSRHPAAKGSNAALKLCKENGHQTELYGAQIPSEPICEKNHNDIPESFTCQRVNVYFRKAPYSCARTNIVWPFGKGHLSSHGPLASSSSKGVNFSVTDSVTEVTNQVGSSSSAALPETPLSKQEGGDGNAAVLSEGLTNSLHLHSNPTDDDDEDRTPSSLANGLETDSTCMTSSTLAFSPPSDASTHGDPNCLTSPLFLPFSTYLSEKAEDGLKADDTSMFRCEPSHLSTWGSPSSFTSENLDSSHSGESSLLFPQDKDQINNCPAGKPALNGNAVHLNSSSLCSFLKAGCIKADTNQYILPTLLSPVASPCRPAWRKSCERQSSSSSDEEEQAEDKQSSPECHRLQNQTEGHSSGNSTPGKARTSLWNVEDERDGKEDECDEDGQAVGATKEDASHSKTKSPALSPVQTKAPPCVGEEDPPTLDEITAYEHDILLVDVNQDDPDLFVDSPQLSLLRLGPVRASEAPKKTAPAAARLPFEVGGAPGKAVQSLTPVRRDLCFEGQDTAAEGDSRPWRPRCSSTTPPSTQNACPTTDEHSRRVVQFDVNNNHADGVFKRMQPIQTVGSSLSIPAQHPWARNAAGAANFWRQKSNSYCRQYFSESLTCGFKMCRFQHLPVEGDEKFCVETVMRFIKNPACLQKAGAVFSGYYQSSPPGVYFSMQVFLSLLWALLKAGMVSDIFSILRVTLAHNIVPSHEFLLDLFDFVREKSLTGFVLELLQLTVKMVNVGLELSLDCVNHMPLFQQTIHAHPPAAATPHQKSSPSAPLPDCLSLAHAVIEVELCTKQEDWKRMGKVFCSVCQSSHHPNQVERISGRIAIALLSESKDKLSLPFAAFVETVFQNEGEGSLVKNFVGRIGVSLMLRYHKTHQWLKGRAVVEIMSVSKVSYTTTKGLFGNEDSASRCSLVTVATELFLLSGSVEGALNTLRENAWFLSSSSWPCDPPDLENRTRVLKHLAEKTSHRDTLEVLSNLPGIKDPNTVDFMLSKKLPVDYTLLQTLLHKLGKQNLWLRAREVFRHSLKAGHYPGVVAPPGFMTLVIPCGLGEVEQVLTLEMLITVNASHILRLPESSSSTLSITLTRTNSCESNYLSAGSRLLTAACIPQPKLTIHYTAVNSSQDQVFKLDVSSARRWLRHNHLWASEVWAQ</sequence>
<protein>
    <recommendedName>
        <fullName evidence="3">Protein TOPAZ1</fullName>
    </recommendedName>
    <alternativeName>
        <fullName evidence="7">Testis- and ovary-specific PAZ domain-containing protein 1</fullName>
    </alternativeName>
</protein>
<feature type="region of interest" description="Disordered" evidence="8">
    <location>
        <begin position="629"/>
        <end position="727"/>
    </location>
</feature>
<dbReference type="PANTHER" id="PTHR35671:SF1">
    <property type="entry name" value="PROTEIN TOPAZ1"/>
    <property type="match status" value="1"/>
</dbReference>
<dbReference type="InterPro" id="IPR029435">
    <property type="entry name" value="TOPAZ1_dom"/>
</dbReference>
<evidence type="ECO:0000256" key="7">
    <source>
        <dbReference type="ARBA" id="ARBA00031943"/>
    </source>
</evidence>
<dbReference type="FunCoup" id="A0A3B3I664">
    <property type="interactions" value="2"/>
</dbReference>
<keyword evidence="5" id="KW-0221">Differentiation</keyword>
<keyword evidence="11" id="KW-1185">Reference proteome</keyword>
<dbReference type="Bgee" id="ENSORLG00000025699">
    <property type="expression patterns" value="Expressed in ovary and 5 other cell types or tissues"/>
</dbReference>
<feature type="region of interest" description="Disordered" evidence="8">
    <location>
        <begin position="25"/>
        <end position="104"/>
    </location>
</feature>
<reference evidence="10" key="2">
    <citation type="submission" date="2025-08" db="UniProtKB">
        <authorList>
            <consortium name="Ensembl"/>
        </authorList>
    </citation>
    <scope>IDENTIFICATION</scope>
    <source>
        <strain evidence="10">Hd-rR</strain>
    </source>
</reference>
<accession>A0A3B3I664</accession>
<feature type="region of interest" description="Disordered" evidence="8">
    <location>
        <begin position="538"/>
        <end position="558"/>
    </location>
</feature>
<dbReference type="Pfam" id="PF14669">
    <property type="entry name" value="Asp_Glu_race_2"/>
    <property type="match status" value="1"/>
</dbReference>
<dbReference type="STRING" id="8090.ENSORLP00000039388"/>
<comment type="subcellular location">
    <subcellularLocation>
        <location evidence="2">Cytoplasm</location>
        <location evidence="2">Cytosol</location>
    </subcellularLocation>
</comment>
<reference evidence="10" key="3">
    <citation type="submission" date="2025-09" db="UniProtKB">
        <authorList>
            <consortium name="Ensembl"/>
        </authorList>
    </citation>
    <scope>IDENTIFICATION</scope>
    <source>
        <strain evidence="10">Hd-rR</strain>
    </source>
</reference>
<evidence type="ECO:0000313" key="11">
    <source>
        <dbReference type="Proteomes" id="UP000001038"/>
    </source>
</evidence>
<proteinExistence type="predicted"/>
<evidence type="ECO:0000256" key="5">
    <source>
        <dbReference type="ARBA" id="ARBA00022782"/>
    </source>
</evidence>
<dbReference type="InterPro" id="IPR038952">
    <property type="entry name" value="TOPAZ1"/>
</dbReference>
<feature type="compositionally biased region" description="Basic and acidic residues" evidence="8">
    <location>
        <begin position="56"/>
        <end position="68"/>
    </location>
</feature>
<feature type="region of interest" description="Disordered" evidence="8">
    <location>
        <begin position="260"/>
        <end position="293"/>
    </location>
</feature>
<reference evidence="10 11" key="1">
    <citation type="journal article" date="2007" name="Nature">
        <title>The medaka draft genome and insights into vertebrate genome evolution.</title>
        <authorList>
            <person name="Kasahara M."/>
            <person name="Naruse K."/>
            <person name="Sasaki S."/>
            <person name="Nakatani Y."/>
            <person name="Qu W."/>
            <person name="Ahsan B."/>
            <person name="Yamada T."/>
            <person name="Nagayasu Y."/>
            <person name="Doi K."/>
            <person name="Kasai Y."/>
            <person name="Jindo T."/>
            <person name="Kobayashi D."/>
            <person name="Shimada A."/>
            <person name="Toyoda A."/>
            <person name="Kuroki Y."/>
            <person name="Fujiyama A."/>
            <person name="Sasaki T."/>
            <person name="Shimizu A."/>
            <person name="Asakawa S."/>
            <person name="Shimizu N."/>
            <person name="Hashimoto S."/>
            <person name="Yang J."/>
            <person name="Lee Y."/>
            <person name="Matsushima K."/>
            <person name="Sugano S."/>
            <person name="Sakaizumi M."/>
            <person name="Narita T."/>
            <person name="Ohishi K."/>
            <person name="Haga S."/>
            <person name="Ohta F."/>
            <person name="Nomoto H."/>
            <person name="Nogata K."/>
            <person name="Morishita T."/>
            <person name="Endo T."/>
            <person name="Shin-I T."/>
            <person name="Takeda H."/>
            <person name="Morishita S."/>
            <person name="Kohara Y."/>
        </authorList>
    </citation>
    <scope>NUCLEOTIDE SEQUENCE [LARGE SCALE GENOMIC DNA]</scope>
    <source>
        <strain evidence="10 11">Hd-rR</strain>
    </source>
</reference>
<feature type="compositionally biased region" description="Basic and acidic residues" evidence="8">
    <location>
        <begin position="38"/>
        <end position="48"/>
    </location>
</feature>
<dbReference type="GO" id="GO:0030154">
    <property type="term" value="P:cell differentiation"/>
    <property type="evidence" value="ECO:0007669"/>
    <property type="project" value="UniProtKB-KW"/>
</dbReference>
<dbReference type="GeneID" id="105354987"/>
<keyword evidence="6" id="KW-0744">Spermatogenesis</keyword>
<comment type="function">
    <text evidence="1">Important for normal spermatogenesis and male fertility. Specifically required for progression to the post-meiotic stages of spermatocyte development. Seems to be necessary for normal expression levels of a number of testis-expressed gene transcripts, although its role in this process is unclear.</text>
</comment>
<feature type="compositionally biased region" description="Polar residues" evidence="8">
    <location>
        <begin position="465"/>
        <end position="474"/>
    </location>
</feature>
<feature type="domain" description="Protein TOPAZ1" evidence="9">
    <location>
        <begin position="1087"/>
        <end position="1260"/>
    </location>
</feature>
<dbReference type="GO" id="GO:0048137">
    <property type="term" value="P:spermatocyte division"/>
    <property type="evidence" value="ECO:0000318"/>
    <property type="project" value="GO_Central"/>
</dbReference>
<organism evidence="10 11">
    <name type="scientific">Oryzias latipes</name>
    <name type="common">Japanese rice fish</name>
    <name type="synonym">Japanese killifish</name>
    <dbReference type="NCBI Taxonomy" id="8090"/>
    <lineage>
        <taxon>Eukaryota</taxon>
        <taxon>Metazoa</taxon>
        <taxon>Chordata</taxon>
        <taxon>Craniata</taxon>
        <taxon>Vertebrata</taxon>
        <taxon>Euteleostomi</taxon>
        <taxon>Actinopterygii</taxon>
        <taxon>Neopterygii</taxon>
        <taxon>Teleostei</taxon>
        <taxon>Neoteleostei</taxon>
        <taxon>Acanthomorphata</taxon>
        <taxon>Ovalentaria</taxon>
        <taxon>Atherinomorphae</taxon>
        <taxon>Beloniformes</taxon>
        <taxon>Adrianichthyidae</taxon>
        <taxon>Oryziinae</taxon>
        <taxon>Oryzias</taxon>
    </lineage>
</organism>
<evidence type="ECO:0000256" key="8">
    <source>
        <dbReference type="SAM" id="MobiDB-lite"/>
    </source>
</evidence>
<dbReference type="RefSeq" id="XP_023815662.1">
    <property type="nucleotide sequence ID" value="XM_023959894.1"/>
</dbReference>
<dbReference type="PANTHER" id="PTHR35671">
    <property type="entry name" value="PROTEIN TOPAZ1"/>
    <property type="match status" value="1"/>
</dbReference>
<evidence type="ECO:0000256" key="1">
    <source>
        <dbReference type="ARBA" id="ARBA00002132"/>
    </source>
</evidence>
<keyword evidence="4" id="KW-0963">Cytoplasm</keyword>
<dbReference type="GeneTree" id="ENSGT00390000012495"/>
<dbReference type="InParanoid" id="A0A3B3I664"/>
<evidence type="ECO:0000256" key="4">
    <source>
        <dbReference type="ARBA" id="ARBA00022490"/>
    </source>
</evidence>
<feature type="region of interest" description="Disordered" evidence="8">
    <location>
        <begin position="121"/>
        <end position="158"/>
    </location>
</feature>
<feature type="compositionally biased region" description="Polar residues" evidence="8">
    <location>
        <begin position="827"/>
        <end position="840"/>
    </location>
</feature>
<evidence type="ECO:0000259" key="9">
    <source>
        <dbReference type="Pfam" id="PF14669"/>
    </source>
</evidence>
<dbReference type="Ensembl" id="ENSORLT00000029847.1">
    <property type="protein sequence ID" value="ENSORLP00000039388.1"/>
    <property type="gene ID" value="ENSORLG00000025699.1"/>
</dbReference>
<feature type="region of interest" description="Disordered" evidence="8">
    <location>
        <begin position="413"/>
        <end position="474"/>
    </location>
</feature>
<evidence type="ECO:0000256" key="6">
    <source>
        <dbReference type="ARBA" id="ARBA00022871"/>
    </source>
</evidence>
<dbReference type="Proteomes" id="UP000001038">
    <property type="component" value="Chromosome 11"/>
</dbReference>
<name>A0A3B3I664_ORYLA</name>
<evidence type="ECO:0000256" key="2">
    <source>
        <dbReference type="ARBA" id="ARBA00004514"/>
    </source>
</evidence>
<gene>
    <name evidence="10" type="primary">topaz1</name>
</gene>
<evidence type="ECO:0000313" key="10">
    <source>
        <dbReference type="Ensembl" id="ENSORLP00000039388.1"/>
    </source>
</evidence>
<feature type="compositionally biased region" description="Acidic residues" evidence="8">
    <location>
        <begin position="678"/>
        <end position="693"/>
    </location>
</feature>
<feature type="compositionally biased region" description="Polar residues" evidence="8">
    <location>
        <begin position="654"/>
        <end position="668"/>
    </location>
</feature>
<evidence type="ECO:0000256" key="3">
    <source>
        <dbReference type="ARBA" id="ARBA00016464"/>
    </source>
</evidence>
<dbReference type="GO" id="GO:0005829">
    <property type="term" value="C:cytosol"/>
    <property type="evidence" value="ECO:0007669"/>
    <property type="project" value="UniProtKB-SubCell"/>
</dbReference>
<feature type="compositionally biased region" description="Basic and acidic residues" evidence="8">
    <location>
        <begin position="643"/>
        <end position="653"/>
    </location>
</feature>
<dbReference type="CTD" id="375337"/>
<feature type="region of interest" description="Disordered" evidence="8">
    <location>
        <begin position="814"/>
        <end position="844"/>
    </location>
</feature>